<accession>A0A1Y1V3K4</accession>
<evidence type="ECO:0000256" key="2">
    <source>
        <dbReference type="ARBA" id="ARBA00023043"/>
    </source>
</evidence>
<evidence type="ECO:0000313" key="7">
    <source>
        <dbReference type="Proteomes" id="UP000193719"/>
    </source>
</evidence>
<dbReference type="EMBL" id="MCFH01000035">
    <property type="protein sequence ID" value="ORX46438.1"/>
    <property type="molecule type" value="Genomic_DNA"/>
</dbReference>
<keyword evidence="4" id="KW-0175">Coiled coil</keyword>
<dbReference type="SMART" id="SM00248">
    <property type="entry name" value="ANK"/>
    <property type="match status" value="5"/>
</dbReference>
<feature type="repeat" description="ANK" evidence="3">
    <location>
        <begin position="230"/>
        <end position="262"/>
    </location>
</feature>
<gene>
    <name evidence="6" type="ORF">BCR36DRAFT_103815</name>
</gene>
<organism evidence="6 7">
    <name type="scientific">Piromyces finnis</name>
    <dbReference type="NCBI Taxonomy" id="1754191"/>
    <lineage>
        <taxon>Eukaryota</taxon>
        <taxon>Fungi</taxon>
        <taxon>Fungi incertae sedis</taxon>
        <taxon>Chytridiomycota</taxon>
        <taxon>Chytridiomycota incertae sedis</taxon>
        <taxon>Neocallimastigomycetes</taxon>
        <taxon>Neocallimastigales</taxon>
        <taxon>Neocallimastigaceae</taxon>
        <taxon>Piromyces</taxon>
    </lineage>
</organism>
<dbReference type="InterPro" id="IPR036770">
    <property type="entry name" value="Ankyrin_rpt-contain_sf"/>
</dbReference>
<evidence type="ECO:0000256" key="3">
    <source>
        <dbReference type="PROSITE-ProRule" id="PRU00023"/>
    </source>
</evidence>
<feature type="repeat" description="ANK" evidence="3">
    <location>
        <begin position="197"/>
        <end position="229"/>
    </location>
</feature>
<proteinExistence type="predicted"/>
<evidence type="ECO:0000256" key="5">
    <source>
        <dbReference type="SAM" id="MobiDB-lite"/>
    </source>
</evidence>
<protein>
    <submittedName>
        <fullName evidence="6">Ankyrin</fullName>
    </submittedName>
</protein>
<reference evidence="6 7" key="2">
    <citation type="submission" date="2016-08" db="EMBL/GenBank/DDBJ databases">
        <title>Pervasive Adenine N6-methylation of Active Genes in Fungi.</title>
        <authorList>
            <consortium name="DOE Joint Genome Institute"/>
            <person name="Mondo S.J."/>
            <person name="Dannebaum R.O."/>
            <person name="Kuo R.C."/>
            <person name="Labutti K."/>
            <person name="Haridas S."/>
            <person name="Kuo A."/>
            <person name="Salamov A."/>
            <person name="Ahrendt S.R."/>
            <person name="Lipzen A."/>
            <person name="Sullivan W."/>
            <person name="Andreopoulos W.B."/>
            <person name="Clum A."/>
            <person name="Lindquist E."/>
            <person name="Daum C."/>
            <person name="Ramamoorthy G.K."/>
            <person name="Gryganskyi A."/>
            <person name="Culley D."/>
            <person name="Magnuson J.K."/>
            <person name="James T.Y."/>
            <person name="O'Malley M.A."/>
            <person name="Stajich J.E."/>
            <person name="Spatafora J.W."/>
            <person name="Visel A."/>
            <person name="Grigoriev I.V."/>
        </authorList>
    </citation>
    <scope>NUCLEOTIDE SEQUENCE [LARGE SCALE GENOMIC DNA]</scope>
    <source>
        <strain evidence="7">finn</strain>
    </source>
</reference>
<dbReference type="PROSITE" id="PS50297">
    <property type="entry name" value="ANK_REP_REGION"/>
    <property type="match status" value="4"/>
</dbReference>
<dbReference type="PROSITE" id="PS50088">
    <property type="entry name" value="ANK_REPEAT"/>
    <property type="match status" value="4"/>
</dbReference>
<evidence type="ECO:0000313" key="6">
    <source>
        <dbReference type="EMBL" id="ORX46438.1"/>
    </source>
</evidence>
<comment type="caution">
    <text evidence="6">The sequence shown here is derived from an EMBL/GenBank/DDBJ whole genome shotgun (WGS) entry which is preliminary data.</text>
</comment>
<dbReference type="PANTHER" id="PTHR24173:SF83">
    <property type="entry name" value="SOCS BOX DOMAIN-CONTAINING PROTEIN"/>
    <property type="match status" value="1"/>
</dbReference>
<name>A0A1Y1V3K4_9FUNG</name>
<keyword evidence="1" id="KW-0677">Repeat</keyword>
<feature type="compositionally biased region" description="Polar residues" evidence="5">
    <location>
        <begin position="415"/>
        <end position="440"/>
    </location>
</feature>
<dbReference type="OrthoDB" id="5401212at2759"/>
<feature type="region of interest" description="Disordered" evidence="5">
    <location>
        <begin position="402"/>
        <end position="440"/>
    </location>
</feature>
<dbReference type="Pfam" id="PF12796">
    <property type="entry name" value="Ank_2"/>
    <property type="match status" value="2"/>
</dbReference>
<feature type="repeat" description="ANK" evidence="3">
    <location>
        <begin position="128"/>
        <end position="160"/>
    </location>
</feature>
<reference evidence="6 7" key="1">
    <citation type="submission" date="2016-08" db="EMBL/GenBank/DDBJ databases">
        <title>Genomes of anaerobic fungi encode conserved fungal cellulosomes for biomass hydrolysis.</title>
        <authorList>
            <consortium name="DOE Joint Genome Institute"/>
            <person name="Haitjema C.H."/>
            <person name="Gilmore S.P."/>
            <person name="Henske J.K."/>
            <person name="Solomon K.V."/>
            <person name="De Groot R."/>
            <person name="Kuo A."/>
            <person name="Mondo S.J."/>
            <person name="Salamov A.A."/>
            <person name="Labutti K."/>
            <person name="Zhao Z."/>
            <person name="Chiniquy J."/>
            <person name="Barry K."/>
            <person name="Brewer H.M."/>
            <person name="Purvine S.O."/>
            <person name="Wright A.T."/>
            <person name="Boxma B."/>
            <person name="Van Alen T."/>
            <person name="Hackstein J.H."/>
            <person name="Baker S.E."/>
            <person name="Grigoriev I.V."/>
            <person name="O'Malley M.A."/>
        </authorList>
    </citation>
    <scope>NUCLEOTIDE SEQUENCE [LARGE SCALE GENOMIC DNA]</scope>
    <source>
        <strain evidence="7">finn</strain>
    </source>
</reference>
<evidence type="ECO:0000256" key="4">
    <source>
        <dbReference type="SAM" id="Coils"/>
    </source>
</evidence>
<dbReference type="STRING" id="1754191.A0A1Y1V3K4"/>
<sequence>DECQELTVSVHDLIYDIKKKIVIRNKDSSEVNDFTNYGLLLVSKEKTIKQFLEDKVEVGDLEKIASDFYLEFVPKYKILKKEDEENSSKLNNADVQRKFIDLINEDHDDQMIKDILELGIDPNFVTENGETPVSLCILRNKMKILKILLDNGAFIDYKMRKGKNWITYLQYAILCQNFDIIKFLIERGIWIEDKDKKNRTAIYYAIKVKNVDYVKYLLNLGSNIQCLDFKGFLPLHYACKKGNAQIVHFLIDYGSNLNFVDENGDTPLHIAMKHNHKECVRWLLIRGSRKDLPNNEGLKPIDINRANQCDEEIMKLVETFNLNDIIPPPPKFSLLDDKKVIKKRKDKQPEKSKIAKKKKSVIVKVPPPPPMFYSPKIVSELSNDSLPNLHCRSSSVSSLSSEKLFKPSKLEKTQSNKNIHSSSQLNRPSTEPNNRSPLRYNESISNIYDDKVYAPTISISSTPLSKSTELSPQTATNPEDQATLSVDTPRTAVKRISISNSVLYNKKNDEDNNDNDDNHLLETLKDEDHLDSIKNSNKSLTQQTEDSVDEDHLDSVKTSNKSLTQQKENAESVIDPKEDNNGTNENEEEKRKEKHIHNVPKIETAKIVLKNLVLSNPNLTTLTDSPRSAIYIPSLRKPSRMLNINHNYSSASSILSAFIKNDTSTILDNILNIDNENDSDENMNESLEDLDITNYKYSSEIQSEDNPNYDLLNKEINKELLDYLQHLSLMSDGEIISIEPLSSSKTNKKQRQRNRLKIDDKDYQNVQLNNKELLLEMYEKLYLILFDIQQRSKKAKESIQKIKEEHANLIKEIKTIREKELKSKANSKSMLSSLDEEEA</sequence>
<feature type="region of interest" description="Disordered" evidence="5">
    <location>
        <begin position="538"/>
        <end position="595"/>
    </location>
</feature>
<feature type="compositionally biased region" description="Basic and acidic residues" evidence="5">
    <location>
        <begin position="568"/>
        <end position="580"/>
    </location>
</feature>
<evidence type="ECO:0000256" key="1">
    <source>
        <dbReference type="ARBA" id="ARBA00022737"/>
    </source>
</evidence>
<dbReference type="Gene3D" id="1.25.40.20">
    <property type="entry name" value="Ankyrin repeat-containing domain"/>
    <property type="match status" value="1"/>
</dbReference>
<feature type="compositionally biased region" description="Basic and acidic residues" evidence="5">
    <location>
        <begin position="403"/>
        <end position="414"/>
    </location>
</feature>
<feature type="non-terminal residue" evidence="6">
    <location>
        <position position="1"/>
    </location>
</feature>
<feature type="region of interest" description="Disordered" evidence="5">
    <location>
        <begin position="462"/>
        <end position="488"/>
    </location>
</feature>
<dbReference type="PANTHER" id="PTHR24173">
    <property type="entry name" value="ANKYRIN REPEAT CONTAINING"/>
    <property type="match status" value="1"/>
</dbReference>
<keyword evidence="7" id="KW-1185">Reference proteome</keyword>
<feature type="coiled-coil region" evidence="4">
    <location>
        <begin position="785"/>
        <end position="819"/>
    </location>
</feature>
<dbReference type="InterPro" id="IPR002110">
    <property type="entry name" value="Ankyrin_rpt"/>
</dbReference>
<keyword evidence="2 3" id="KW-0040">ANK repeat</keyword>
<feature type="repeat" description="ANK" evidence="3">
    <location>
        <begin position="263"/>
        <end position="295"/>
    </location>
</feature>
<dbReference type="Proteomes" id="UP000193719">
    <property type="component" value="Unassembled WGS sequence"/>
</dbReference>
<feature type="compositionally biased region" description="Polar residues" evidence="5">
    <location>
        <begin position="556"/>
        <end position="567"/>
    </location>
</feature>
<dbReference type="SUPFAM" id="SSF48403">
    <property type="entry name" value="Ankyrin repeat"/>
    <property type="match status" value="1"/>
</dbReference>
<dbReference type="AlphaFoldDB" id="A0A1Y1V3K4"/>